<protein>
    <submittedName>
        <fullName evidence="3">Universal stress protein</fullName>
    </submittedName>
</protein>
<dbReference type="PANTHER" id="PTHR46268">
    <property type="entry name" value="STRESS RESPONSE PROTEIN NHAX"/>
    <property type="match status" value="1"/>
</dbReference>
<dbReference type="SUPFAM" id="SSF52402">
    <property type="entry name" value="Adenine nucleotide alpha hydrolases-like"/>
    <property type="match status" value="1"/>
</dbReference>
<dbReference type="Proteomes" id="UP001501480">
    <property type="component" value="Unassembled WGS sequence"/>
</dbReference>
<name>A0ABP5HNN5_9ACTN</name>
<dbReference type="InterPro" id="IPR006016">
    <property type="entry name" value="UspA"/>
</dbReference>
<reference evidence="4" key="1">
    <citation type="journal article" date="2019" name="Int. J. Syst. Evol. Microbiol.">
        <title>The Global Catalogue of Microorganisms (GCM) 10K type strain sequencing project: providing services to taxonomists for standard genome sequencing and annotation.</title>
        <authorList>
            <consortium name="The Broad Institute Genomics Platform"/>
            <consortium name="The Broad Institute Genome Sequencing Center for Infectious Disease"/>
            <person name="Wu L."/>
            <person name="Ma J."/>
        </authorList>
    </citation>
    <scope>NUCLEOTIDE SEQUENCE [LARGE SCALE GENOMIC DNA]</scope>
    <source>
        <strain evidence="4">JCM 15749</strain>
    </source>
</reference>
<evidence type="ECO:0000256" key="1">
    <source>
        <dbReference type="ARBA" id="ARBA00008791"/>
    </source>
</evidence>
<evidence type="ECO:0000259" key="2">
    <source>
        <dbReference type="Pfam" id="PF00582"/>
    </source>
</evidence>
<dbReference type="PRINTS" id="PR01438">
    <property type="entry name" value="UNVRSLSTRESS"/>
</dbReference>
<dbReference type="PANTHER" id="PTHR46268:SF6">
    <property type="entry name" value="UNIVERSAL STRESS PROTEIN UP12"/>
    <property type="match status" value="1"/>
</dbReference>
<feature type="domain" description="UspA" evidence="2">
    <location>
        <begin position="3"/>
        <end position="128"/>
    </location>
</feature>
<comment type="similarity">
    <text evidence="1">Belongs to the universal stress protein A family.</text>
</comment>
<organism evidence="3 4">
    <name type="scientific">Aeromicrobium halocynthiae</name>
    <dbReference type="NCBI Taxonomy" id="560557"/>
    <lineage>
        <taxon>Bacteria</taxon>
        <taxon>Bacillati</taxon>
        <taxon>Actinomycetota</taxon>
        <taxon>Actinomycetes</taxon>
        <taxon>Propionibacteriales</taxon>
        <taxon>Nocardioidaceae</taxon>
        <taxon>Aeromicrobium</taxon>
    </lineage>
</organism>
<comment type="caution">
    <text evidence="3">The sequence shown here is derived from an EMBL/GenBank/DDBJ whole genome shotgun (WGS) entry which is preliminary data.</text>
</comment>
<evidence type="ECO:0000313" key="4">
    <source>
        <dbReference type="Proteomes" id="UP001501480"/>
    </source>
</evidence>
<dbReference type="InterPro" id="IPR014729">
    <property type="entry name" value="Rossmann-like_a/b/a_fold"/>
</dbReference>
<sequence length="130" mass="13491">MSTIVAGYVSTPEAEAALEWAIDHAAQSGARLVVVATTGAAAEVGVSEEQEIDALRGRLDGAGIANEVFHFHGPAAGAADSILDHSRRVDADLVVIGQRRRSPVGKLVLGSTSQRVLIEADCPVVAVKPR</sequence>
<keyword evidence="4" id="KW-1185">Reference proteome</keyword>
<accession>A0ABP5HNN5</accession>
<dbReference type="Gene3D" id="3.40.50.620">
    <property type="entry name" value="HUPs"/>
    <property type="match status" value="1"/>
</dbReference>
<proteinExistence type="inferred from homology"/>
<dbReference type="CDD" id="cd00293">
    <property type="entry name" value="USP-like"/>
    <property type="match status" value="1"/>
</dbReference>
<dbReference type="Pfam" id="PF00582">
    <property type="entry name" value="Usp"/>
    <property type="match status" value="1"/>
</dbReference>
<dbReference type="InterPro" id="IPR006015">
    <property type="entry name" value="Universal_stress_UspA"/>
</dbReference>
<evidence type="ECO:0000313" key="3">
    <source>
        <dbReference type="EMBL" id="GAA2080920.1"/>
    </source>
</evidence>
<dbReference type="RefSeq" id="WP_344328225.1">
    <property type="nucleotide sequence ID" value="NZ_BAAAPY010000007.1"/>
</dbReference>
<dbReference type="EMBL" id="BAAAPY010000007">
    <property type="protein sequence ID" value="GAA2080920.1"/>
    <property type="molecule type" value="Genomic_DNA"/>
</dbReference>
<gene>
    <name evidence="3" type="ORF">GCM10009821_21830</name>
</gene>